<evidence type="ECO:0000313" key="6">
    <source>
        <dbReference type="EMBL" id="OGY30466.1"/>
    </source>
</evidence>
<dbReference type="EMBL" id="MHCZ01000002">
    <property type="protein sequence ID" value="OGY30466.1"/>
    <property type="molecule type" value="Genomic_DNA"/>
</dbReference>
<protein>
    <recommendedName>
        <fullName evidence="8">DUF2207 domain-containing protein</fullName>
    </recommendedName>
</protein>
<keyword evidence="3" id="KW-0732">Signal</keyword>
<feature type="signal peptide" evidence="3">
    <location>
        <begin position="1"/>
        <end position="18"/>
    </location>
</feature>
<evidence type="ECO:0000256" key="2">
    <source>
        <dbReference type="SAM" id="Phobius"/>
    </source>
</evidence>
<dbReference type="InterPro" id="IPR048389">
    <property type="entry name" value="YciQ-like_C"/>
</dbReference>
<evidence type="ECO:0000313" key="7">
    <source>
        <dbReference type="Proteomes" id="UP000178068"/>
    </source>
</evidence>
<dbReference type="Pfam" id="PF20990">
    <property type="entry name" value="DUF2207_C"/>
    <property type="match status" value="1"/>
</dbReference>
<comment type="caution">
    <text evidence="6">The sequence shown here is derived from an EMBL/GenBank/DDBJ whole genome shotgun (WGS) entry which is preliminary data.</text>
</comment>
<gene>
    <name evidence="6" type="ORF">A3F35_03455</name>
</gene>
<dbReference type="InterPro" id="IPR018702">
    <property type="entry name" value="DUF2207"/>
</dbReference>
<name>A0A1G1WRS3_9BACT</name>
<feature type="transmembrane region" description="Helical" evidence="2">
    <location>
        <begin position="412"/>
        <end position="431"/>
    </location>
</feature>
<dbReference type="AlphaFoldDB" id="A0A1G1WRS3"/>
<dbReference type="Pfam" id="PF09972">
    <property type="entry name" value="DUF2207"/>
    <property type="match status" value="1"/>
</dbReference>
<evidence type="ECO:0000259" key="4">
    <source>
        <dbReference type="Pfam" id="PF09972"/>
    </source>
</evidence>
<feature type="domain" description="Predicted membrane protein YciQ-like C-terminal" evidence="5">
    <location>
        <begin position="287"/>
        <end position="517"/>
    </location>
</feature>
<evidence type="ECO:0000256" key="1">
    <source>
        <dbReference type="SAM" id="MobiDB-lite"/>
    </source>
</evidence>
<evidence type="ECO:0000256" key="3">
    <source>
        <dbReference type="SAM" id="SignalP"/>
    </source>
</evidence>
<keyword evidence="2" id="KW-0812">Transmembrane</keyword>
<evidence type="ECO:0008006" key="8">
    <source>
        <dbReference type="Google" id="ProtNLM"/>
    </source>
</evidence>
<keyword evidence="2" id="KW-0472">Membrane</keyword>
<keyword evidence="2" id="KW-1133">Transmembrane helix</keyword>
<organism evidence="6 7">
    <name type="scientific">Candidatus Woykebacteria bacterium RIFCSPHIGHO2_12_FULL_45_10</name>
    <dbReference type="NCBI Taxonomy" id="1802603"/>
    <lineage>
        <taxon>Bacteria</taxon>
        <taxon>Candidatus Woykeibacteriota</taxon>
    </lineage>
</organism>
<evidence type="ECO:0000259" key="5">
    <source>
        <dbReference type="Pfam" id="PF20990"/>
    </source>
</evidence>
<reference evidence="6 7" key="1">
    <citation type="journal article" date="2016" name="Nat. Commun.">
        <title>Thousands of microbial genomes shed light on interconnected biogeochemical processes in an aquifer system.</title>
        <authorList>
            <person name="Anantharaman K."/>
            <person name="Brown C.T."/>
            <person name="Hug L.A."/>
            <person name="Sharon I."/>
            <person name="Castelle C.J."/>
            <person name="Probst A.J."/>
            <person name="Thomas B.C."/>
            <person name="Singh A."/>
            <person name="Wilkins M.J."/>
            <person name="Karaoz U."/>
            <person name="Brodie E.L."/>
            <person name="Williams K.H."/>
            <person name="Hubbard S.S."/>
            <person name="Banfield J.F."/>
        </authorList>
    </citation>
    <scope>NUCLEOTIDE SEQUENCE [LARGE SCALE GENOMIC DNA]</scope>
</reference>
<sequence length="583" mass="63320">MLPLFALVVFSSTGSVSAAGESISNFHSHINVEASGEVRVVEEIDYDFGSLQKHGIFREIPYVYLDKNGKNLYTEVKFQSVVRNGFKENYTTSFDSSFVRIKIGDPNKTIGGRQSYRLEYLASGILSSYESYDELYWNMTGGRWQVPIQAASATVSLPSDGIVQTSCYQGPSSSTESCDSKKDSGMQASFASSRALGSSEGLTVAVGYTKGLVPILSAAAPKSIGEEIFNPINSGVLVLVFLMGTAVVFWLWWKGGRDLWWRSRFPADPQARLEVKPVGAHETIVVEYESPERLRPAEIGALLDEKAKTLDVTATLVDLANRGFLLITEEPKKWVFGSTDYVLSKKAADETGLLKYEKELLDRLFDEGDIVSMSALKMKFYKDLSVVKDKLNEDLVDKKFFLEKPDSVRTKYSVAAIVVGVISGGLIWAGFVLHLAILASAGLGLVGAALLLLIAARFMPARTALGRRMYLRAKGYKLFVETAEKYRQQFFERKNLFNEVLPYAIVFGVTEKFARSFADMGLAPSQPSWYSGTGTFNAAVFGASMASFSNSFSSAMAASPSSSGSGGGGFSGGGFGGGGGGSW</sequence>
<feature type="transmembrane region" description="Helical" evidence="2">
    <location>
        <begin position="437"/>
        <end position="459"/>
    </location>
</feature>
<accession>A0A1G1WRS3</accession>
<feature type="chain" id="PRO_5009581266" description="DUF2207 domain-containing protein" evidence="3">
    <location>
        <begin position="19"/>
        <end position="583"/>
    </location>
</feature>
<feature type="domain" description="DUF2207" evidence="4">
    <location>
        <begin position="22"/>
        <end position="206"/>
    </location>
</feature>
<feature type="transmembrane region" description="Helical" evidence="2">
    <location>
        <begin position="232"/>
        <end position="253"/>
    </location>
</feature>
<feature type="region of interest" description="Disordered" evidence="1">
    <location>
        <begin position="564"/>
        <end position="583"/>
    </location>
</feature>
<dbReference type="Proteomes" id="UP000178068">
    <property type="component" value="Unassembled WGS sequence"/>
</dbReference>
<proteinExistence type="predicted"/>